<organism evidence="2 3">
    <name type="scientific">Angomonas deanei</name>
    <dbReference type="NCBI Taxonomy" id="59799"/>
    <lineage>
        <taxon>Eukaryota</taxon>
        <taxon>Discoba</taxon>
        <taxon>Euglenozoa</taxon>
        <taxon>Kinetoplastea</taxon>
        <taxon>Metakinetoplastina</taxon>
        <taxon>Trypanosomatida</taxon>
        <taxon>Trypanosomatidae</taxon>
        <taxon>Strigomonadinae</taxon>
        <taxon>Angomonas</taxon>
    </lineage>
</organism>
<feature type="compositionally biased region" description="Polar residues" evidence="1">
    <location>
        <begin position="52"/>
        <end position="62"/>
    </location>
</feature>
<accession>A0A7G2CTZ4</accession>
<dbReference type="VEuPathDB" id="TriTrypDB:ADEAN_000923700"/>
<protein>
    <submittedName>
        <fullName evidence="2">Uncharacterized protein</fullName>
    </submittedName>
</protein>
<proteinExistence type="predicted"/>
<reference evidence="2 3" key="1">
    <citation type="submission" date="2020-08" db="EMBL/GenBank/DDBJ databases">
        <authorList>
            <person name="Newling K."/>
            <person name="Davey J."/>
            <person name="Forrester S."/>
        </authorList>
    </citation>
    <scope>NUCLEOTIDE SEQUENCE [LARGE SCALE GENOMIC DNA]</scope>
    <source>
        <strain evidence="3">Crithidia deanei Carvalho (ATCC PRA-265)</strain>
    </source>
</reference>
<name>A0A7G2CTZ4_9TRYP</name>
<feature type="region of interest" description="Disordered" evidence="1">
    <location>
        <begin position="1"/>
        <end position="81"/>
    </location>
</feature>
<evidence type="ECO:0000256" key="1">
    <source>
        <dbReference type="SAM" id="MobiDB-lite"/>
    </source>
</evidence>
<dbReference type="EMBL" id="LR877166">
    <property type="protein sequence ID" value="CAD2221702.1"/>
    <property type="molecule type" value="Genomic_DNA"/>
</dbReference>
<dbReference type="AlphaFoldDB" id="A0A7G2CTZ4"/>
<dbReference type="Proteomes" id="UP000515908">
    <property type="component" value="Chromosome 22"/>
</dbReference>
<evidence type="ECO:0000313" key="3">
    <source>
        <dbReference type="Proteomes" id="UP000515908"/>
    </source>
</evidence>
<keyword evidence="3" id="KW-1185">Reference proteome</keyword>
<evidence type="ECO:0000313" key="2">
    <source>
        <dbReference type="EMBL" id="CAD2221702.1"/>
    </source>
</evidence>
<sequence length="106" mass="10919">MVVGRTSPLFRARSLGPSGRGPPPLAARITTRLAPLGAGLGDAKKATRHQARSSYARPQSRQADMETGGAGTRSHHDGAGGSPFCATALSNRRRFAIASALRAAIG</sequence>
<gene>
    <name evidence="2" type="ORF">ADEAN_000923700</name>
</gene>